<comment type="caution">
    <text evidence="6">The sequence shown here is derived from an EMBL/GenBank/DDBJ whole genome shotgun (WGS) entry which is preliminary data.</text>
</comment>
<dbReference type="CDD" id="cd13603">
    <property type="entry name" value="PBP2_TRAP_Siap_TeaA_like"/>
    <property type="match status" value="1"/>
</dbReference>
<proteinExistence type="inferred from homology"/>
<dbReference type="PROSITE" id="PS51257">
    <property type="entry name" value="PROKAR_LIPOPROTEIN"/>
    <property type="match status" value="1"/>
</dbReference>
<dbReference type="InterPro" id="IPR018389">
    <property type="entry name" value="DctP_fam"/>
</dbReference>
<name>A0ABS4GMD7_9BACL</name>
<feature type="signal peptide" evidence="5">
    <location>
        <begin position="1"/>
        <end position="24"/>
    </location>
</feature>
<evidence type="ECO:0000313" key="7">
    <source>
        <dbReference type="Proteomes" id="UP001519343"/>
    </source>
</evidence>
<feature type="region of interest" description="Disordered" evidence="4">
    <location>
        <begin position="26"/>
        <end position="52"/>
    </location>
</feature>
<dbReference type="Pfam" id="PF03480">
    <property type="entry name" value="DctP"/>
    <property type="match status" value="1"/>
</dbReference>
<keyword evidence="7" id="KW-1185">Reference proteome</keyword>
<dbReference type="PANTHER" id="PTHR33376:SF7">
    <property type="entry name" value="C4-DICARBOXYLATE-BINDING PROTEIN DCTB"/>
    <property type="match status" value="1"/>
</dbReference>
<dbReference type="NCBIfam" id="TIGR00787">
    <property type="entry name" value="dctP"/>
    <property type="match status" value="1"/>
</dbReference>
<keyword evidence="6" id="KW-0675">Receptor</keyword>
<evidence type="ECO:0000256" key="5">
    <source>
        <dbReference type="SAM" id="SignalP"/>
    </source>
</evidence>
<dbReference type="InterPro" id="IPR038404">
    <property type="entry name" value="TRAP_DctP_sf"/>
</dbReference>
<dbReference type="EMBL" id="JAGGKT010000002">
    <property type="protein sequence ID" value="MBP1931411.1"/>
    <property type="molecule type" value="Genomic_DNA"/>
</dbReference>
<keyword evidence="2" id="KW-0813">Transport</keyword>
<feature type="compositionally biased region" description="Low complexity" evidence="4">
    <location>
        <begin position="31"/>
        <end position="51"/>
    </location>
</feature>
<dbReference type="PIRSF" id="PIRSF006470">
    <property type="entry name" value="DctB"/>
    <property type="match status" value="1"/>
</dbReference>
<evidence type="ECO:0000256" key="2">
    <source>
        <dbReference type="ARBA" id="ARBA00022448"/>
    </source>
</evidence>
<accession>A0ABS4GMD7</accession>
<dbReference type="Gene3D" id="3.40.190.170">
    <property type="entry name" value="Bacterial extracellular solute-binding protein, family 7"/>
    <property type="match status" value="1"/>
</dbReference>
<dbReference type="InterPro" id="IPR004682">
    <property type="entry name" value="TRAP_DctP"/>
</dbReference>
<keyword evidence="3 5" id="KW-0732">Signal</keyword>
<evidence type="ECO:0000313" key="6">
    <source>
        <dbReference type="EMBL" id="MBP1931411.1"/>
    </source>
</evidence>
<feature type="chain" id="PRO_5046699823" evidence="5">
    <location>
        <begin position="25"/>
        <end position="367"/>
    </location>
</feature>
<evidence type="ECO:0000256" key="4">
    <source>
        <dbReference type="SAM" id="MobiDB-lite"/>
    </source>
</evidence>
<dbReference type="PANTHER" id="PTHR33376">
    <property type="match status" value="1"/>
</dbReference>
<organism evidence="6 7">
    <name type="scientific">Ammoniphilus resinae</name>
    <dbReference type="NCBI Taxonomy" id="861532"/>
    <lineage>
        <taxon>Bacteria</taxon>
        <taxon>Bacillati</taxon>
        <taxon>Bacillota</taxon>
        <taxon>Bacilli</taxon>
        <taxon>Bacillales</taxon>
        <taxon>Paenibacillaceae</taxon>
        <taxon>Aneurinibacillus group</taxon>
        <taxon>Ammoniphilus</taxon>
    </lineage>
</organism>
<gene>
    <name evidence="6" type="ORF">J2Z37_001408</name>
</gene>
<dbReference type="RefSeq" id="WP_209809475.1">
    <property type="nucleotide sequence ID" value="NZ_JAGGKT010000002.1"/>
</dbReference>
<comment type="similarity">
    <text evidence="1">Belongs to the bacterial solute-binding protein 7 family.</text>
</comment>
<dbReference type="NCBIfam" id="NF037995">
    <property type="entry name" value="TRAP_S1"/>
    <property type="match status" value="1"/>
</dbReference>
<dbReference type="Proteomes" id="UP001519343">
    <property type="component" value="Unassembled WGS sequence"/>
</dbReference>
<reference evidence="6 7" key="1">
    <citation type="submission" date="2021-03" db="EMBL/GenBank/DDBJ databases">
        <title>Genomic Encyclopedia of Type Strains, Phase IV (KMG-IV): sequencing the most valuable type-strain genomes for metagenomic binning, comparative biology and taxonomic classification.</title>
        <authorList>
            <person name="Goeker M."/>
        </authorList>
    </citation>
    <scope>NUCLEOTIDE SEQUENCE [LARGE SCALE GENOMIC DNA]</scope>
    <source>
        <strain evidence="6 7">DSM 24738</strain>
    </source>
</reference>
<sequence>MRKGNKKWFSAILALSLSAVTALGCSSGNTSEPASSPPANSSAPSSQPSASNDKKIEIKIAHVLAEDVTQHKMFLKLKELLEERSSGRFAVEIFPNAQMGGEREITESVQMGSITISAPSVGQLSNFSEALKVFDLPFIFKDKETAYKVLDGEVGTELLKGLESSGFIGLGFGENGWRQLTTKNGPITSPDQIQGIKLRTMEVPLHMAFWKEIGASPTPLAFTEVFSALSQGVVDGEENPLQLIYSMKFHEPNKYITMTSHIYDTEPLVINKGFMESLSAEDQQIIRDSAKEAIGYLRDLNKEVDDMYREKLTSEGAVITDLTPEQQQVWVEKVKPIYSKYADEVGRETLIKVLEAAENTVALDSLK</sequence>
<protein>
    <submittedName>
        <fullName evidence="6">Tripartite ATP-independent transporter DctP family solute receptor</fullName>
    </submittedName>
</protein>
<evidence type="ECO:0000256" key="1">
    <source>
        <dbReference type="ARBA" id="ARBA00009023"/>
    </source>
</evidence>
<evidence type="ECO:0000256" key="3">
    <source>
        <dbReference type="ARBA" id="ARBA00022729"/>
    </source>
</evidence>